<dbReference type="InterPro" id="IPR029058">
    <property type="entry name" value="AB_hydrolase_fold"/>
</dbReference>
<evidence type="ECO:0000256" key="1">
    <source>
        <dbReference type="ARBA" id="ARBA00022801"/>
    </source>
</evidence>
<dbReference type="GO" id="GO:0016787">
    <property type="term" value="F:hydrolase activity"/>
    <property type="evidence" value="ECO:0007669"/>
    <property type="project" value="UniProtKB-KW"/>
</dbReference>
<comment type="caution">
    <text evidence="3">The sequence shown here is derived from an EMBL/GenBank/DDBJ whole genome shotgun (WGS) entry which is preliminary data.</text>
</comment>
<organism evidence="3 4">
    <name type="scientific">Leuconostoc aquikimchii</name>
    <dbReference type="NCBI Taxonomy" id="3236804"/>
    <lineage>
        <taxon>Bacteria</taxon>
        <taxon>Bacillati</taxon>
        <taxon>Bacillota</taxon>
        <taxon>Bacilli</taxon>
        <taxon>Lactobacillales</taxon>
        <taxon>Lactobacillaceae</taxon>
        <taxon>Leuconostoc</taxon>
    </lineage>
</organism>
<keyword evidence="1 3" id="KW-0378">Hydrolase</keyword>
<name>A0ABV3S0A6_9LACO</name>
<dbReference type="PANTHER" id="PTHR48081">
    <property type="entry name" value="AB HYDROLASE SUPERFAMILY PROTEIN C4A8.06C"/>
    <property type="match status" value="1"/>
</dbReference>
<keyword evidence="4" id="KW-1185">Reference proteome</keyword>
<sequence length="306" mass="33657">MLFKDKLDTFLPATIPMFADKLFLDITYASHPRQRLDIYLPAGKGPFPVILDIYGGGLLRGKKSSFKLNPSLRFLENNFAVISVDYCLNAQFNSQFPNQISDLRAALDYLSANTDKYQLDMDQVTLIGESSGAQLAVLAAATFSAQQTLGATANLSSNANFPKINSVIALYGPYQVDKFKTQFQTLAIKPKFDETGTAQSFEGIMLHDQAPESVPDLVAEANPATYFTKNMPPLMLIAGKKDPVVPYLQSVQLANAYRMIVGPNIKTQWVLDGVHGPKDYNNDAIHDQKLAFIKHDQKIAASSPAT</sequence>
<dbReference type="Proteomes" id="UP001556617">
    <property type="component" value="Unassembled WGS sequence"/>
</dbReference>
<dbReference type="EMBL" id="JBFPER010000001">
    <property type="protein sequence ID" value="MEX0379878.1"/>
    <property type="molecule type" value="Genomic_DNA"/>
</dbReference>
<accession>A0ABV3S0A6</accession>
<evidence type="ECO:0000259" key="2">
    <source>
        <dbReference type="Pfam" id="PF20434"/>
    </source>
</evidence>
<feature type="domain" description="BD-FAE-like" evidence="2">
    <location>
        <begin position="36"/>
        <end position="256"/>
    </location>
</feature>
<evidence type="ECO:0000313" key="3">
    <source>
        <dbReference type="EMBL" id="MEX0379878.1"/>
    </source>
</evidence>
<gene>
    <name evidence="3" type="ORF">AB3K24_00680</name>
</gene>
<proteinExistence type="predicted"/>
<dbReference type="SUPFAM" id="SSF53474">
    <property type="entry name" value="alpha/beta-Hydrolases"/>
    <property type="match status" value="1"/>
</dbReference>
<dbReference type="Pfam" id="PF20434">
    <property type="entry name" value="BD-FAE"/>
    <property type="match status" value="1"/>
</dbReference>
<protein>
    <submittedName>
        <fullName evidence="3">Alpha/beta hydrolase fold domain-containing protein</fullName>
    </submittedName>
</protein>
<evidence type="ECO:0000313" key="4">
    <source>
        <dbReference type="Proteomes" id="UP001556617"/>
    </source>
</evidence>
<dbReference type="InterPro" id="IPR050300">
    <property type="entry name" value="GDXG_lipolytic_enzyme"/>
</dbReference>
<dbReference type="PANTHER" id="PTHR48081:SF13">
    <property type="entry name" value="ALPHA_BETA HYDROLASE"/>
    <property type="match status" value="1"/>
</dbReference>
<reference evidence="3 4" key="1">
    <citation type="submission" date="2024-07" db="EMBL/GenBank/DDBJ databases">
        <authorList>
            <person name="Yun M."/>
        </authorList>
    </citation>
    <scope>NUCLEOTIDE SEQUENCE [LARGE SCALE GENOMIC DNA]</scope>
    <source>
        <strain evidence="3 4">MS01</strain>
    </source>
</reference>
<dbReference type="Gene3D" id="3.40.50.1820">
    <property type="entry name" value="alpha/beta hydrolase"/>
    <property type="match status" value="1"/>
</dbReference>
<dbReference type="InterPro" id="IPR049492">
    <property type="entry name" value="BD-FAE-like_dom"/>
</dbReference>
<dbReference type="RefSeq" id="WP_367973223.1">
    <property type="nucleotide sequence ID" value="NZ_JBFPEQ010000001.1"/>
</dbReference>